<protein>
    <submittedName>
        <fullName evidence="1">Uncharacterized protein</fullName>
    </submittedName>
</protein>
<evidence type="ECO:0000313" key="1">
    <source>
        <dbReference type="EMBL" id="KAI3703175.1"/>
    </source>
</evidence>
<reference evidence="2" key="1">
    <citation type="journal article" date="2022" name="Mol. Ecol. Resour.">
        <title>The genomes of chicory, endive, great burdock and yacon provide insights into Asteraceae palaeo-polyploidization history and plant inulin production.</title>
        <authorList>
            <person name="Fan W."/>
            <person name="Wang S."/>
            <person name="Wang H."/>
            <person name="Wang A."/>
            <person name="Jiang F."/>
            <person name="Liu H."/>
            <person name="Zhao H."/>
            <person name="Xu D."/>
            <person name="Zhang Y."/>
        </authorList>
    </citation>
    <scope>NUCLEOTIDE SEQUENCE [LARGE SCALE GENOMIC DNA]</scope>
    <source>
        <strain evidence="2">cv. Yunnan</strain>
    </source>
</reference>
<name>A0ACB8ZZT3_9ASTR</name>
<reference evidence="1 2" key="2">
    <citation type="journal article" date="2022" name="Mol. Ecol. Resour.">
        <title>The genomes of chicory, endive, great burdock and yacon provide insights into Asteraceae paleo-polyploidization history and plant inulin production.</title>
        <authorList>
            <person name="Fan W."/>
            <person name="Wang S."/>
            <person name="Wang H."/>
            <person name="Wang A."/>
            <person name="Jiang F."/>
            <person name="Liu H."/>
            <person name="Zhao H."/>
            <person name="Xu D."/>
            <person name="Zhang Y."/>
        </authorList>
    </citation>
    <scope>NUCLEOTIDE SEQUENCE [LARGE SCALE GENOMIC DNA]</scope>
    <source>
        <strain evidence="2">cv. Yunnan</strain>
        <tissue evidence="1">Leaves</tissue>
    </source>
</reference>
<keyword evidence="2" id="KW-1185">Reference proteome</keyword>
<proteinExistence type="predicted"/>
<dbReference type="EMBL" id="CM042042">
    <property type="protein sequence ID" value="KAI3703175.1"/>
    <property type="molecule type" value="Genomic_DNA"/>
</dbReference>
<sequence length="123" mass="13678">MLWVTVRGDRWRRGRMRGMVLVFLSLIRVGGALVISNIFQGSSIMIVRSNEILMQVTHLSLDNRITTSTGGGSLGIYIILLPYAFGYTGLPVMHQLLTLNFDFQTSVFPCDSGKPFSVIIRGL</sequence>
<evidence type="ECO:0000313" key="2">
    <source>
        <dbReference type="Proteomes" id="UP001056120"/>
    </source>
</evidence>
<comment type="caution">
    <text evidence="1">The sequence shown here is derived from an EMBL/GenBank/DDBJ whole genome shotgun (WGS) entry which is preliminary data.</text>
</comment>
<organism evidence="1 2">
    <name type="scientific">Smallanthus sonchifolius</name>
    <dbReference type="NCBI Taxonomy" id="185202"/>
    <lineage>
        <taxon>Eukaryota</taxon>
        <taxon>Viridiplantae</taxon>
        <taxon>Streptophyta</taxon>
        <taxon>Embryophyta</taxon>
        <taxon>Tracheophyta</taxon>
        <taxon>Spermatophyta</taxon>
        <taxon>Magnoliopsida</taxon>
        <taxon>eudicotyledons</taxon>
        <taxon>Gunneridae</taxon>
        <taxon>Pentapetalae</taxon>
        <taxon>asterids</taxon>
        <taxon>campanulids</taxon>
        <taxon>Asterales</taxon>
        <taxon>Asteraceae</taxon>
        <taxon>Asteroideae</taxon>
        <taxon>Heliantheae alliance</taxon>
        <taxon>Millerieae</taxon>
        <taxon>Smallanthus</taxon>
    </lineage>
</organism>
<gene>
    <name evidence="1" type="ORF">L1987_73063</name>
</gene>
<dbReference type="Proteomes" id="UP001056120">
    <property type="component" value="Linkage Group LG25"/>
</dbReference>
<accession>A0ACB8ZZT3</accession>